<proteinExistence type="inferred from homology"/>
<dbReference type="HAMAP" id="MF_01456">
    <property type="entry name" value="NDH1_NuoK"/>
    <property type="match status" value="1"/>
</dbReference>
<feature type="transmembrane region" description="Helical" evidence="9">
    <location>
        <begin position="6"/>
        <end position="23"/>
    </location>
</feature>
<keyword evidence="6 9" id="KW-1133">Transmembrane helix</keyword>
<accession>A0A382RAN8</accession>
<dbReference type="NCBIfam" id="NF004320">
    <property type="entry name" value="PRK05715.1-2"/>
    <property type="match status" value="1"/>
</dbReference>
<comment type="subcellular location">
    <subcellularLocation>
        <location evidence="1">Membrane</location>
        <topology evidence="1">Multi-pass membrane protein</topology>
    </subcellularLocation>
</comment>
<keyword evidence="5" id="KW-1278">Translocase</keyword>
<comment type="similarity">
    <text evidence="2">Belongs to the complex I subunit 4L family.</text>
</comment>
<dbReference type="EMBL" id="UINC01120029">
    <property type="protein sequence ID" value="SVC94245.1"/>
    <property type="molecule type" value="Genomic_DNA"/>
</dbReference>
<dbReference type="AlphaFoldDB" id="A0A382RAN8"/>
<evidence type="ECO:0000256" key="9">
    <source>
        <dbReference type="SAM" id="Phobius"/>
    </source>
</evidence>
<dbReference type="Pfam" id="PF00420">
    <property type="entry name" value="Oxidored_q2"/>
    <property type="match status" value="1"/>
</dbReference>
<dbReference type="InterPro" id="IPR001133">
    <property type="entry name" value="NADH_UbQ_OxRdtase_chain4L/K"/>
</dbReference>
<dbReference type="GO" id="GO:0030964">
    <property type="term" value="C:NADH dehydrogenase complex"/>
    <property type="evidence" value="ECO:0007669"/>
    <property type="project" value="TreeGrafter"/>
</dbReference>
<gene>
    <name evidence="10" type="ORF">METZ01_LOCUS347099</name>
</gene>
<evidence type="ECO:0000256" key="6">
    <source>
        <dbReference type="ARBA" id="ARBA00022989"/>
    </source>
</evidence>
<dbReference type="GO" id="GO:0016651">
    <property type="term" value="F:oxidoreductase activity, acting on NAD(P)H"/>
    <property type="evidence" value="ECO:0007669"/>
    <property type="project" value="InterPro"/>
</dbReference>
<feature type="transmembrane region" description="Helical" evidence="9">
    <location>
        <begin position="60"/>
        <end position="82"/>
    </location>
</feature>
<dbReference type="PANTHER" id="PTHR11434:SF21">
    <property type="entry name" value="NADH DEHYDROGENASE SUBUNIT 4L-RELATED"/>
    <property type="match status" value="1"/>
</dbReference>
<keyword evidence="7" id="KW-0520">NAD</keyword>
<evidence type="ECO:0000256" key="2">
    <source>
        <dbReference type="ARBA" id="ARBA00010519"/>
    </source>
</evidence>
<feature type="transmembrane region" description="Helical" evidence="9">
    <location>
        <begin position="28"/>
        <end position="48"/>
    </location>
</feature>
<dbReference type="GO" id="GO:0042773">
    <property type="term" value="P:ATP synthesis coupled electron transport"/>
    <property type="evidence" value="ECO:0007669"/>
    <property type="project" value="InterPro"/>
</dbReference>
<evidence type="ECO:0000256" key="5">
    <source>
        <dbReference type="ARBA" id="ARBA00022967"/>
    </source>
</evidence>
<keyword evidence="4 9" id="KW-0812">Transmembrane</keyword>
<feature type="non-terminal residue" evidence="10">
    <location>
        <position position="1"/>
    </location>
</feature>
<dbReference type="Gene3D" id="1.10.287.3510">
    <property type="match status" value="1"/>
</dbReference>
<evidence type="ECO:0000256" key="3">
    <source>
        <dbReference type="ARBA" id="ARBA00022448"/>
    </source>
</evidence>
<dbReference type="PANTHER" id="PTHR11434">
    <property type="entry name" value="NADH-UBIQUINONE OXIDOREDUCTASE SUBUNIT ND4L"/>
    <property type="match status" value="1"/>
</dbReference>
<reference evidence="10" key="1">
    <citation type="submission" date="2018-05" db="EMBL/GenBank/DDBJ databases">
        <authorList>
            <person name="Lanie J.A."/>
            <person name="Ng W.-L."/>
            <person name="Kazmierczak K.M."/>
            <person name="Andrzejewski T.M."/>
            <person name="Davidsen T.M."/>
            <person name="Wayne K.J."/>
            <person name="Tettelin H."/>
            <person name="Glass J.I."/>
            <person name="Rusch D."/>
            <person name="Podicherti R."/>
            <person name="Tsui H.-C.T."/>
            <person name="Winkler M.E."/>
        </authorList>
    </citation>
    <scope>NUCLEOTIDE SEQUENCE</scope>
</reference>
<keyword evidence="8 9" id="KW-0472">Membrane</keyword>
<evidence type="ECO:0000256" key="8">
    <source>
        <dbReference type="ARBA" id="ARBA00023136"/>
    </source>
</evidence>
<evidence type="ECO:0000256" key="7">
    <source>
        <dbReference type="ARBA" id="ARBA00023027"/>
    </source>
</evidence>
<keyword evidence="3" id="KW-0813">Transport</keyword>
<dbReference type="FunFam" id="1.10.287.3510:FF:000001">
    <property type="entry name" value="NADH-quinone oxidoreductase subunit K"/>
    <property type="match status" value="1"/>
</dbReference>
<evidence type="ECO:0000313" key="10">
    <source>
        <dbReference type="EMBL" id="SVC94245.1"/>
    </source>
</evidence>
<organism evidence="10">
    <name type="scientific">marine metagenome</name>
    <dbReference type="NCBI Taxonomy" id="408172"/>
    <lineage>
        <taxon>unclassified sequences</taxon>
        <taxon>metagenomes</taxon>
        <taxon>ecological metagenomes</taxon>
    </lineage>
</organism>
<evidence type="ECO:0008006" key="11">
    <source>
        <dbReference type="Google" id="ProtNLM"/>
    </source>
</evidence>
<evidence type="ECO:0000256" key="1">
    <source>
        <dbReference type="ARBA" id="ARBA00004141"/>
    </source>
</evidence>
<dbReference type="InterPro" id="IPR039428">
    <property type="entry name" value="NUOK/Mnh_C1-like"/>
</dbReference>
<dbReference type="NCBIfam" id="NF004321">
    <property type="entry name" value="PRK05715.1-3"/>
    <property type="match status" value="1"/>
</dbReference>
<protein>
    <recommendedName>
        <fullName evidence="11">NADH-quinone oxidoreductase subunit NuoK</fullName>
    </recommendedName>
</protein>
<name>A0A382RAN8_9ZZZZ</name>
<evidence type="ECO:0000256" key="4">
    <source>
        <dbReference type="ARBA" id="ARBA00022692"/>
    </source>
</evidence>
<sequence length="99" mass="10324">VTTSWYLALGAVLFSLGAVGLLIRRNLLVMFMCVELMLNAVNLTFVSLGAELGDLGGQLSVFFVLVVAAAEVVVGLAVVVAIMRRRQGATADDLSVLGG</sequence>